<keyword evidence="5 6" id="KW-0449">Lipoprotein</keyword>
<keyword evidence="2" id="KW-0732">Signal</keyword>
<evidence type="ECO:0000313" key="8">
    <source>
        <dbReference type="EMBL" id="CDP80519.1"/>
    </source>
</evidence>
<evidence type="ECO:0000256" key="7">
    <source>
        <dbReference type="SAM" id="Phobius"/>
    </source>
</evidence>
<dbReference type="AlphaFoldDB" id="A0A024LTT4"/>
<dbReference type="CDD" id="cd13598">
    <property type="entry name" value="PBP2_lipoprotein_IlpA_like"/>
    <property type="match status" value="1"/>
</dbReference>
<accession>A0A024LTT4</accession>
<feature type="transmembrane region" description="Helical" evidence="7">
    <location>
        <begin position="6"/>
        <end position="31"/>
    </location>
</feature>
<reference evidence="8" key="2">
    <citation type="submission" date="2014-05" db="EMBL/GenBank/DDBJ databases">
        <title>Genome sequencing of Bartonella spp. isolated from human blood.</title>
        <authorList>
            <person name="Raoult D."/>
        </authorList>
    </citation>
    <scope>NUCLEOTIDE SEQUENCE</scope>
    <source>
        <strain evidence="8">MVT06</strain>
    </source>
</reference>
<dbReference type="Gene3D" id="3.40.190.10">
    <property type="entry name" value="Periplasmic binding protein-like II"/>
    <property type="match status" value="2"/>
</dbReference>
<evidence type="ECO:0000256" key="1">
    <source>
        <dbReference type="ARBA" id="ARBA00004635"/>
    </source>
</evidence>
<keyword evidence="3 7" id="KW-0472">Membrane</keyword>
<protein>
    <recommendedName>
        <fullName evidence="6">Lipoprotein</fullName>
    </recommendedName>
</protein>
<comment type="similarity">
    <text evidence="6">Belongs to the nlpA lipoprotein family.</text>
</comment>
<dbReference type="PIRSF" id="PIRSF002854">
    <property type="entry name" value="MetQ"/>
    <property type="match status" value="1"/>
</dbReference>
<reference evidence="8" key="1">
    <citation type="submission" date="2013-11" db="EMBL/GenBank/DDBJ databases">
        <authorList>
            <person name="GENOMES U."/>
        </authorList>
    </citation>
    <scope>NUCLEOTIDE SEQUENCE</scope>
    <source>
        <strain evidence="8">MVT06</strain>
    </source>
</reference>
<dbReference type="PANTHER" id="PTHR30429">
    <property type="entry name" value="D-METHIONINE-BINDING LIPOPROTEIN METQ"/>
    <property type="match status" value="1"/>
</dbReference>
<name>A0A024LTT4_9HYPH</name>
<dbReference type="NCBIfam" id="TIGR00363">
    <property type="entry name" value="MetQ/NlpA family lipoprotein"/>
    <property type="match status" value="1"/>
</dbReference>
<evidence type="ECO:0000256" key="4">
    <source>
        <dbReference type="ARBA" id="ARBA00023139"/>
    </source>
</evidence>
<dbReference type="InterPro" id="IPR004872">
    <property type="entry name" value="Lipoprotein_NlpA"/>
</dbReference>
<evidence type="ECO:0000256" key="6">
    <source>
        <dbReference type="PIRNR" id="PIRNR002854"/>
    </source>
</evidence>
<dbReference type="Pfam" id="PF03180">
    <property type="entry name" value="Lipoprotein_9"/>
    <property type="match status" value="1"/>
</dbReference>
<keyword evidence="4" id="KW-0564">Palmitate</keyword>
<gene>
    <name evidence="8" type="primary">yaeC</name>
    <name evidence="8" type="ORF">BN1046_01462</name>
</gene>
<keyword evidence="7" id="KW-0812">Transmembrane</keyword>
<evidence type="ECO:0000256" key="2">
    <source>
        <dbReference type="ARBA" id="ARBA00022729"/>
    </source>
</evidence>
<dbReference type="SUPFAM" id="SSF53850">
    <property type="entry name" value="Periplasmic binding protein-like II"/>
    <property type="match status" value="1"/>
</dbReference>
<organism evidence="8">
    <name type="scientific">Bartonella schoenbuchensis</name>
    <dbReference type="NCBI Taxonomy" id="165694"/>
    <lineage>
        <taxon>Bacteria</taxon>
        <taxon>Pseudomonadati</taxon>
        <taxon>Pseudomonadota</taxon>
        <taxon>Alphaproteobacteria</taxon>
        <taxon>Hyphomicrobiales</taxon>
        <taxon>Bartonellaceae</taxon>
        <taxon>Bartonella</taxon>
    </lineage>
</organism>
<dbReference type="EMBL" id="HG977196">
    <property type="protein sequence ID" value="CDP80519.1"/>
    <property type="molecule type" value="Genomic_DNA"/>
</dbReference>
<dbReference type="GO" id="GO:0016020">
    <property type="term" value="C:membrane"/>
    <property type="evidence" value="ECO:0007669"/>
    <property type="project" value="UniProtKB-SubCell"/>
</dbReference>
<keyword evidence="7" id="KW-1133">Transmembrane helix</keyword>
<evidence type="ECO:0000256" key="5">
    <source>
        <dbReference type="ARBA" id="ARBA00023288"/>
    </source>
</evidence>
<comment type="subcellular location">
    <subcellularLocation>
        <location evidence="1">Membrane</location>
        <topology evidence="1">Lipid-anchor</topology>
    </subcellularLocation>
</comment>
<proteinExistence type="inferred from homology"/>
<evidence type="ECO:0000256" key="3">
    <source>
        <dbReference type="ARBA" id="ARBA00023136"/>
    </source>
</evidence>
<sequence length="272" mass="30047">MTLNKLSWYIVIGISLFLSAFFSHVPFALAADKSKIKLGVMEGEEATVWKVAVEQAKKAGLDIELVYFSDYALPNDAVNAGDIDANAFQHAPYLNNQIMQRGYKLSVAGYTFISPIGVYSHKIKDIKDLRDGASVGIPNDPSNGGRALLLLDSLGFIKLKDPQNVLSSPLDIVEKPKNLKIRELDAGILGRAINDFDIAIVNTNWAVITGLDLQEDVIAWEKVENNPYNNVIVVRTIDKDEPWVKKLVAAYNSEPVRAKLKEVFGTAVQTSW</sequence>
<dbReference type="PANTHER" id="PTHR30429:SF1">
    <property type="entry name" value="D-METHIONINE-BINDING LIPOPROTEIN METQ-RELATED"/>
    <property type="match status" value="1"/>
</dbReference>